<evidence type="ECO:0000256" key="6">
    <source>
        <dbReference type="ARBA" id="ARBA00031445"/>
    </source>
</evidence>
<dbReference type="AlphaFoldDB" id="A0A8J8MRI5"/>
<evidence type="ECO:0000256" key="9">
    <source>
        <dbReference type="PIRSR" id="PIRSR639901-2"/>
    </source>
</evidence>
<evidence type="ECO:0000313" key="12">
    <source>
        <dbReference type="EMBL" id="QUS34973.1"/>
    </source>
</evidence>
<comment type="subcellular location">
    <subcellularLocation>
        <location evidence="10">Cell membrane</location>
    </subcellularLocation>
</comment>
<dbReference type="Gene3D" id="3.40.50.2000">
    <property type="entry name" value="Glycogen Phosphorylase B"/>
    <property type="match status" value="1"/>
</dbReference>
<feature type="site" description="Transition state stabilizer" evidence="9">
    <location>
        <position position="114"/>
    </location>
</feature>
<dbReference type="GO" id="GO:0009244">
    <property type="term" value="P:lipopolysaccharide core region biosynthetic process"/>
    <property type="evidence" value="ECO:0007669"/>
    <property type="project" value="UniProtKB-UniRule"/>
</dbReference>
<dbReference type="InterPro" id="IPR038107">
    <property type="entry name" value="Glycos_transf_N_sf"/>
</dbReference>
<comment type="catalytic activity">
    <reaction evidence="7 10">
        <text>lipid IVA (E. coli) + CMP-3-deoxy-beta-D-manno-octulosonate = alpha-Kdo-(2-&gt;6)-lipid IVA (E. coli) + CMP + H(+)</text>
        <dbReference type="Rhea" id="RHEA:28066"/>
        <dbReference type="ChEBI" id="CHEBI:15378"/>
        <dbReference type="ChEBI" id="CHEBI:58603"/>
        <dbReference type="ChEBI" id="CHEBI:60364"/>
        <dbReference type="ChEBI" id="CHEBI:60377"/>
        <dbReference type="ChEBI" id="CHEBI:85987"/>
        <dbReference type="EC" id="2.4.99.12"/>
    </reaction>
</comment>
<dbReference type="InterPro" id="IPR039901">
    <property type="entry name" value="Kdotransferase"/>
</dbReference>
<comment type="pathway">
    <text evidence="2 10">Bacterial outer membrane biogenesis; LPS core biosynthesis.</text>
</comment>
<feature type="active site" description="Proton acceptor" evidence="8">
    <location>
        <position position="48"/>
    </location>
</feature>
<proteinExistence type="inferred from homology"/>
<dbReference type="Proteomes" id="UP000679284">
    <property type="component" value="Chromosome"/>
</dbReference>
<dbReference type="KEGG" id="fap:GR316_01000"/>
<evidence type="ECO:0000313" key="13">
    <source>
        <dbReference type="Proteomes" id="UP000679284"/>
    </source>
</evidence>
<dbReference type="PANTHER" id="PTHR42755">
    <property type="entry name" value="3-DEOXY-MANNO-OCTULOSONATE CYTIDYLYLTRANSFERASE"/>
    <property type="match status" value="1"/>
</dbReference>
<dbReference type="GO" id="GO:0043842">
    <property type="term" value="F:Kdo transferase activity"/>
    <property type="evidence" value="ECO:0007669"/>
    <property type="project" value="UniProtKB-EC"/>
</dbReference>
<keyword evidence="10" id="KW-0448">Lipopolysaccharide biosynthesis</keyword>
<dbReference type="Gene3D" id="3.40.50.11720">
    <property type="entry name" value="3-Deoxy-D-manno-octulosonic-acid transferase, N-terminal domain"/>
    <property type="match status" value="1"/>
</dbReference>
<dbReference type="InterPro" id="IPR007507">
    <property type="entry name" value="Glycos_transf_N"/>
</dbReference>
<comment type="function">
    <text evidence="1 10">Involved in lipopolysaccharide (LPS) biosynthesis. Catalyzes the transfer of 3-deoxy-D-manno-octulosonate (Kdo) residue(s) from CMP-Kdo to lipid IV(A), the tetraacyldisaccharide-1,4'-bisphosphate precursor of lipid A.</text>
</comment>
<dbReference type="GO" id="GO:0005886">
    <property type="term" value="C:plasma membrane"/>
    <property type="evidence" value="ECO:0007669"/>
    <property type="project" value="UniProtKB-SubCell"/>
</dbReference>
<sequence length="387" mass="41132">MTLYRLLMLAALPVLALLALRRGTLAQRMGRGPWPEGALWLHGASNGEITSARAVIERLSRAAPVVVTCNNPTARALVQGWALPGVTARLAPFDLPWPLARILRRRPRALIVVENELWPERILGCAARGVPVFVIGAKMSERSARRWGRIGLARRILGALTWVSAQDAGGEARLRALGLPADRIGPRLMLKAAVETRADPLPPAPVPRAETLLAASTHEGEEEAILDAFARQSRFRWLILAPRHPARGAAVAALAEARGMVAAQRSAGAAPGGAVYVADTMGEMHLWYRMAAATVIGGTFTDRGGHTPYEPAAYGSAILHGPDVANFADVFARLDAEGGAIPVRADLLAEALDALSDPGAVARQAERLADRGDAARIASEAILSRLA</sequence>
<evidence type="ECO:0000256" key="4">
    <source>
        <dbReference type="ARBA" id="ARBA00019077"/>
    </source>
</evidence>
<keyword evidence="13" id="KW-1185">Reference proteome</keyword>
<dbReference type="GO" id="GO:0009245">
    <property type="term" value="P:lipid A biosynthetic process"/>
    <property type="evidence" value="ECO:0007669"/>
    <property type="project" value="TreeGrafter"/>
</dbReference>
<organism evidence="12 13">
    <name type="scientific">Falsirhodobacter algicola</name>
    <dbReference type="NCBI Taxonomy" id="2692330"/>
    <lineage>
        <taxon>Bacteria</taxon>
        <taxon>Pseudomonadati</taxon>
        <taxon>Pseudomonadota</taxon>
        <taxon>Alphaproteobacteria</taxon>
        <taxon>Rhodobacterales</taxon>
        <taxon>Paracoccaceae</taxon>
        <taxon>Falsirhodobacter</taxon>
    </lineage>
</organism>
<dbReference type="PANTHER" id="PTHR42755:SF1">
    <property type="entry name" value="3-DEOXY-D-MANNO-OCTULOSONIC ACID TRANSFERASE, MITOCHONDRIAL-RELATED"/>
    <property type="match status" value="1"/>
</dbReference>
<evidence type="ECO:0000256" key="8">
    <source>
        <dbReference type="PIRSR" id="PIRSR639901-1"/>
    </source>
</evidence>
<comment type="similarity">
    <text evidence="10">Belongs to the glycosyltransferase group 1 family.</text>
</comment>
<dbReference type="RefSeq" id="WP_211784221.1">
    <property type="nucleotide sequence ID" value="NZ_CP047289.1"/>
</dbReference>
<dbReference type="EMBL" id="CP047289">
    <property type="protein sequence ID" value="QUS34973.1"/>
    <property type="molecule type" value="Genomic_DNA"/>
</dbReference>
<name>A0A8J8MRI5_9RHOB</name>
<dbReference type="Pfam" id="PF04413">
    <property type="entry name" value="Glycos_transf_N"/>
    <property type="match status" value="1"/>
</dbReference>
<evidence type="ECO:0000256" key="5">
    <source>
        <dbReference type="ARBA" id="ARBA00022679"/>
    </source>
</evidence>
<evidence type="ECO:0000259" key="11">
    <source>
        <dbReference type="Pfam" id="PF04413"/>
    </source>
</evidence>
<dbReference type="UniPathway" id="UPA00958"/>
<evidence type="ECO:0000256" key="2">
    <source>
        <dbReference type="ARBA" id="ARBA00004713"/>
    </source>
</evidence>
<dbReference type="EC" id="2.4.99.12" evidence="3 10"/>
<keyword evidence="10" id="KW-0472">Membrane</keyword>
<evidence type="ECO:0000256" key="7">
    <source>
        <dbReference type="ARBA" id="ARBA00049183"/>
    </source>
</evidence>
<keyword evidence="5 10" id="KW-0808">Transferase</keyword>
<protein>
    <recommendedName>
        <fullName evidence="4 10">3-deoxy-D-manno-octulosonic acid transferase</fullName>
        <shortName evidence="10">Kdo transferase</shortName>
        <ecNumber evidence="3 10">2.4.99.12</ecNumber>
    </recommendedName>
    <alternativeName>
        <fullName evidence="6 10">Lipid IV(A) 3-deoxy-D-manno-octulosonic acid transferase</fullName>
    </alternativeName>
</protein>
<gene>
    <name evidence="12" type="ORF">GR316_01000</name>
</gene>
<feature type="site" description="Transition state stabilizer" evidence="9">
    <location>
        <position position="191"/>
    </location>
</feature>
<evidence type="ECO:0000256" key="3">
    <source>
        <dbReference type="ARBA" id="ARBA00012621"/>
    </source>
</evidence>
<evidence type="ECO:0000256" key="1">
    <source>
        <dbReference type="ARBA" id="ARBA00003394"/>
    </source>
</evidence>
<keyword evidence="10" id="KW-1003">Cell membrane</keyword>
<accession>A0A8J8MRI5</accession>
<feature type="domain" description="3-deoxy-D-manno-octulosonic-acid transferase N-terminal" evidence="11">
    <location>
        <begin position="25"/>
        <end position="186"/>
    </location>
</feature>
<evidence type="ECO:0000256" key="10">
    <source>
        <dbReference type="RuleBase" id="RU365103"/>
    </source>
</evidence>
<reference evidence="12" key="1">
    <citation type="submission" date="2020-01" db="EMBL/GenBank/DDBJ databases">
        <authorList>
            <person name="Yang Y."/>
            <person name="Kwon Y.M."/>
        </authorList>
    </citation>
    <scope>NUCLEOTIDE SEQUENCE</scope>
    <source>
        <strain evidence="12">PG104</strain>
    </source>
</reference>